<proteinExistence type="predicted"/>
<evidence type="ECO:0008006" key="2">
    <source>
        <dbReference type="Google" id="ProtNLM"/>
    </source>
</evidence>
<protein>
    <recommendedName>
        <fullName evidence="2">Transposase IS204/IS1001/IS1096/IS1165 DDE domain-containing protein</fullName>
    </recommendedName>
</protein>
<dbReference type="EMBL" id="FR695873">
    <property type="protein sequence ID" value="CBX29952.1"/>
    <property type="molecule type" value="Genomic_DNA"/>
</dbReference>
<evidence type="ECO:0000313" key="1">
    <source>
        <dbReference type="EMBL" id="CBX29952.1"/>
    </source>
</evidence>
<gene>
    <name evidence="1" type="ORF">N47_F16470</name>
</gene>
<name>E1YHA8_9BACT</name>
<accession>E1YHA8</accession>
<dbReference type="AlphaFoldDB" id="E1YHA8"/>
<organism evidence="1">
    <name type="scientific">uncultured Desulfobacterium sp</name>
    <dbReference type="NCBI Taxonomy" id="201089"/>
    <lineage>
        <taxon>Bacteria</taxon>
        <taxon>Pseudomonadati</taxon>
        <taxon>Thermodesulfobacteriota</taxon>
        <taxon>Desulfobacteria</taxon>
        <taxon>Desulfobacterales</taxon>
        <taxon>Desulfobacteriaceae</taxon>
        <taxon>Desulfobacterium</taxon>
        <taxon>environmental samples</taxon>
    </lineage>
</organism>
<sequence length="58" mass="6833">MNWHHCWGVMERAVERGKERKPHRIPERIGVDEKSFAKGHRYETLVYDIDAGTVSKQP</sequence>
<reference evidence="1" key="1">
    <citation type="journal article" date="2011" name="Environ. Microbiol.">
        <title>Genomic insights into the metabolic potential of the polycyclic aromatic hydrocarbon degrading sulfate-reducing Deltaproteobacterium N47.</title>
        <authorList>
            <person name="Bergmann F."/>
            <person name="Selesi D."/>
            <person name="Weinmaier T."/>
            <person name="Tischler P."/>
            <person name="Rattei T."/>
            <person name="Meckenstock R.U."/>
        </authorList>
    </citation>
    <scope>NUCLEOTIDE SEQUENCE</scope>
</reference>